<dbReference type="EMBL" id="CP062983">
    <property type="protein sequence ID" value="QPC83799.1"/>
    <property type="molecule type" value="Genomic_DNA"/>
</dbReference>
<reference evidence="1 2" key="1">
    <citation type="submission" date="2020-02" db="EMBL/GenBank/DDBJ databases">
        <authorList>
            <person name="Zheng R.K."/>
            <person name="Sun C.M."/>
        </authorList>
    </citation>
    <scope>NUCLEOTIDE SEQUENCE [LARGE SCALE GENOMIC DNA]</scope>
    <source>
        <strain evidence="2">rifampicinis</strain>
    </source>
</reference>
<keyword evidence="2" id="KW-1185">Reference proteome</keyword>
<dbReference type="KEGG" id="pmet:G4Y79_05310"/>
<dbReference type="AlphaFoldDB" id="A0A7S8EBD0"/>
<organism evidence="1 2">
    <name type="scientific">Phototrophicus methaneseepsis</name>
    <dbReference type="NCBI Taxonomy" id="2710758"/>
    <lineage>
        <taxon>Bacteria</taxon>
        <taxon>Bacillati</taxon>
        <taxon>Chloroflexota</taxon>
        <taxon>Candidatus Thermofontia</taxon>
        <taxon>Phototrophicales</taxon>
        <taxon>Phototrophicaceae</taxon>
        <taxon>Phototrophicus</taxon>
    </lineage>
</organism>
<name>A0A7S8EBD0_9CHLR</name>
<dbReference type="Proteomes" id="UP000594468">
    <property type="component" value="Chromosome"/>
</dbReference>
<proteinExistence type="predicted"/>
<evidence type="ECO:0000313" key="1">
    <source>
        <dbReference type="EMBL" id="QPC83799.1"/>
    </source>
</evidence>
<dbReference type="RefSeq" id="WP_195171863.1">
    <property type="nucleotide sequence ID" value="NZ_CP062983.1"/>
</dbReference>
<protein>
    <submittedName>
        <fullName evidence="1">Uncharacterized protein</fullName>
    </submittedName>
</protein>
<accession>A0A7S8EBD0</accession>
<sequence length="69" mass="8069">MRILNQFDVNNAMGGCEGERHYARIEAHYKEIYRIDTGTLLPMSNAQRRMKKKEAKAMNISIDRKKQAQ</sequence>
<gene>
    <name evidence="1" type="ORF">G4Y79_05310</name>
</gene>
<evidence type="ECO:0000313" key="2">
    <source>
        <dbReference type="Proteomes" id="UP000594468"/>
    </source>
</evidence>